<evidence type="ECO:0000259" key="2">
    <source>
        <dbReference type="SMART" id="SM00903"/>
    </source>
</evidence>
<dbReference type="Pfam" id="PF01613">
    <property type="entry name" value="Flavin_Reduct"/>
    <property type="match status" value="1"/>
</dbReference>
<accession>A0A537IKN2</accession>
<dbReference type="GO" id="GO:0006208">
    <property type="term" value="P:pyrimidine nucleobase catabolic process"/>
    <property type="evidence" value="ECO:0007669"/>
    <property type="project" value="TreeGrafter"/>
</dbReference>
<keyword evidence="1" id="KW-0560">Oxidoreductase</keyword>
<dbReference type="Gene3D" id="2.30.110.10">
    <property type="entry name" value="Electron Transport, Fmn-binding Protein, Chain A"/>
    <property type="match status" value="1"/>
</dbReference>
<dbReference type="InterPro" id="IPR050268">
    <property type="entry name" value="NADH-dep_flavin_reductase"/>
</dbReference>
<dbReference type="SMART" id="SM00903">
    <property type="entry name" value="Flavin_Reduct"/>
    <property type="match status" value="1"/>
</dbReference>
<protein>
    <submittedName>
        <fullName evidence="3">Flavin reductase family protein</fullName>
    </submittedName>
</protein>
<evidence type="ECO:0000313" key="4">
    <source>
        <dbReference type="Proteomes" id="UP000318834"/>
    </source>
</evidence>
<evidence type="ECO:0000256" key="1">
    <source>
        <dbReference type="ARBA" id="ARBA00023002"/>
    </source>
</evidence>
<dbReference type="GO" id="GO:0042602">
    <property type="term" value="F:riboflavin reductase (NADPH) activity"/>
    <property type="evidence" value="ECO:0007669"/>
    <property type="project" value="TreeGrafter"/>
</dbReference>
<feature type="domain" description="Flavin reductase like" evidence="2">
    <location>
        <begin position="35"/>
        <end position="179"/>
    </location>
</feature>
<dbReference type="PANTHER" id="PTHR30466:SF1">
    <property type="entry name" value="FMN REDUCTASE (NADH) RUTF"/>
    <property type="match status" value="1"/>
</dbReference>
<dbReference type="EMBL" id="VBAP01000098">
    <property type="protein sequence ID" value="TMI71871.1"/>
    <property type="molecule type" value="Genomic_DNA"/>
</dbReference>
<name>A0A537IKN2_9BACT</name>
<proteinExistence type="predicted"/>
<evidence type="ECO:0000313" key="3">
    <source>
        <dbReference type="EMBL" id="TMI71871.1"/>
    </source>
</evidence>
<gene>
    <name evidence="3" type="ORF">E6H05_11920</name>
</gene>
<reference evidence="3 4" key="1">
    <citation type="journal article" date="2019" name="Nat. Microbiol.">
        <title>Mediterranean grassland soil C-N compound turnover is dependent on rainfall and depth, and is mediated by genomically divergent microorganisms.</title>
        <authorList>
            <person name="Diamond S."/>
            <person name="Andeer P.F."/>
            <person name="Li Z."/>
            <person name="Crits-Christoph A."/>
            <person name="Burstein D."/>
            <person name="Anantharaman K."/>
            <person name="Lane K.R."/>
            <person name="Thomas B.C."/>
            <person name="Pan C."/>
            <person name="Northen T.R."/>
            <person name="Banfield J.F."/>
        </authorList>
    </citation>
    <scope>NUCLEOTIDE SEQUENCE [LARGE SCALE GENOMIC DNA]</scope>
    <source>
        <strain evidence="3">NP_8</strain>
    </source>
</reference>
<sequence length="220" mass="24034">MTANRTWSACVSSWRANTRGRMSPRMDPKAFRRVLGLFATGVTVVAAQHDDEIHGMTANAVTSVSLDPLLVLVCVGKHARMNQFIQGAGGFSINVLAEDQESLSRYFSGAWPHQGPPEFRFVPWPGGPRLVGALVAVGCVVERRVEAGDHSIVLGRVVALHEDSQHPQPLLFYGGRYRRLGEAEPPTAPPEQWPDDTVQIYHAEWSAGEPRPPQPDGGLP</sequence>
<organism evidence="3 4">
    <name type="scientific">Candidatus Segetimicrobium genomatis</name>
    <dbReference type="NCBI Taxonomy" id="2569760"/>
    <lineage>
        <taxon>Bacteria</taxon>
        <taxon>Bacillati</taxon>
        <taxon>Candidatus Sysuimicrobiota</taxon>
        <taxon>Candidatus Sysuimicrobiia</taxon>
        <taxon>Candidatus Sysuimicrobiales</taxon>
        <taxon>Candidatus Segetimicrobiaceae</taxon>
        <taxon>Candidatus Segetimicrobium</taxon>
    </lineage>
</organism>
<dbReference type="GO" id="GO:0010181">
    <property type="term" value="F:FMN binding"/>
    <property type="evidence" value="ECO:0007669"/>
    <property type="project" value="InterPro"/>
</dbReference>
<dbReference type="PANTHER" id="PTHR30466">
    <property type="entry name" value="FLAVIN REDUCTASE"/>
    <property type="match status" value="1"/>
</dbReference>
<comment type="caution">
    <text evidence="3">The sequence shown here is derived from an EMBL/GenBank/DDBJ whole genome shotgun (WGS) entry which is preliminary data.</text>
</comment>
<dbReference type="SUPFAM" id="SSF50475">
    <property type="entry name" value="FMN-binding split barrel"/>
    <property type="match status" value="1"/>
</dbReference>
<dbReference type="InterPro" id="IPR012349">
    <property type="entry name" value="Split_barrel_FMN-bd"/>
</dbReference>
<dbReference type="Proteomes" id="UP000318834">
    <property type="component" value="Unassembled WGS sequence"/>
</dbReference>
<dbReference type="InterPro" id="IPR002563">
    <property type="entry name" value="Flavin_Rdtase-like_dom"/>
</dbReference>
<dbReference type="AlphaFoldDB" id="A0A537IKN2"/>